<feature type="transmembrane region" description="Helical" evidence="7">
    <location>
        <begin position="328"/>
        <end position="348"/>
    </location>
</feature>
<dbReference type="STRING" id="373668.SAMN05421786_1031"/>
<keyword evidence="3" id="KW-0808">Transferase</keyword>
<evidence type="ECO:0000256" key="6">
    <source>
        <dbReference type="PROSITE-ProRule" id="PRU00339"/>
    </source>
</evidence>
<evidence type="ECO:0000313" key="10">
    <source>
        <dbReference type="Proteomes" id="UP000186744"/>
    </source>
</evidence>
<evidence type="ECO:0000256" key="2">
    <source>
        <dbReference type="ARBA" id="ARBA00012438"/>
    </source>
</evidence>
<evidence type="ECO:0000256" key="4">
    <source>
        <dbReference type="ARBA" id="ARBA00022777"/>
    </source>
</evidence>
<dbReference type="SUPFAM" id="SSF48452">
    <property type="entry name" value="TPR-like"/>
    <property type="match status" value="1"/>
</dbReference>
<accession>A0A1N7MWT4</accession>
<dbReference type="RefSeq" id="WP_084184427.1">
    <property type="nucleotide sequence ID" value="NZ_FTOL01000003.1"/>
</dbReference>
<sequence length="551" mass="63785">MRIFLVLLVIILSSCSKTKTITNQQENVFYDKAFEFLEKNNEDSAYIYFDKAKDLFQQNKDLVQEGKCLINMAIISTNKGDYFSGQTISLEAVKYFNEKDKEQYQTICSNYNNLGIATTNLKDYNSAIKFYDLAIKFANNNINRVSYLNNKAHIYTEQKKYKDAIDIYNIILPQTQHKDYKIFARLLSNLAFIKWMNNPRYNAEPELLNALKINKSINDLWGQNASHSHLADYYAKTDEEKSLFHAKEMYKIATGLNSPDDRIESLQKLIQTDPNNYSKYFSQFLSLNDSLQTTRNNAKNQFALIRFDAEKLKTENIQKENQILLQNIGIASLVVLLIGGTISGSIWIKRRKERLQKENELKIKENELKISKKVHDVVANGIYQVMTKIENQEHFDKDKALDELEFVYEKSRDISYEKVDSNDILEFYKKISNLIGSFKNEKVNTFLAGNGANIWMDLSHSVQDEVYQIMRELLVNMKKHSRANLVAFKFERNNNLIQIQYTDNGIGIPGEIIHGNGLTNTVSRIEKIKGSIIFDNTIEKGLKVYISFPIS</sequence>
<dbReference type="Gene3D" id="1.25.40.10">
    <property type="entry name" value="Tetratricopeptide repeat domain"/>
    <property type="match status" value="2"/>
</dbReference>
<dbReference type="PROSITE" id="PS51257">
    <property type="entry name" value="PROKAR_LIPOPROTEIN"/>
    <property type="match status" value="1"/>
</dbReference>
<dbReference type="Gene3D" id="3.30.565.10">
    <property type="entry name" value="Histidine kinase-like ATPase, C-terminal domain"/>
    <property type="match status" value="1"/>
</dbReference>
<dbReference type="GO" id="GO:0000160">
    <property type="term" value="P:phosphorelay signal transduction system"/>
    <property type="evidence" value="ECO:0007669"/>
    <property type="project" value="UniProtKB-KW"/>
</dbReference>
<keyword evidence="10" id="KW-1185">Reference proteome</keyword>
<keyword evidence="7" id="KW-0812">Transmembrane</keyword>
<evidence type="ECO:0000259" key="8">
    <source>
        <dbReference type="Pfam" id="PF02518"/>
    </source>
</evidence>
<reference evidence="10" key="1">
    <citation type="submission" date="2017-01" db="EMBL/GenBank/DDBJ databases">
        <authorList>
            <person name="Varghese N."/>
            <person name="Submissions S."/>
        </authorList>
    </citation>
    <scope>NUCLEOTIDE SEQUENCE [LARGE SCALE GENOMIC DNA]</scope>
    <source>
        <strain evidence="10">DSM 18017</strain>
    </source>
</reference>
<proteinExistence type="predicted"/>
<dbReference type="InterPro" id="IPR019734">
    <property type="entry name" value="TPR_rpt"/>
</dbReference>
<keyword evidence="4" id="KW-0418">Kinase</keyword>
<dbReference type="InterPro" id="IPR011990">
    <property type="entry name" value="TPR-like_helical_dom_sf"/>
</dbReference>
<dbReference type="Pfam" id="PF02518">
    <property type="entry name" value="HATPase_c"/>
    <property type="match status" value="1"/>
</dbReference>
<keyword evidence="6" id="KW-0802">TPR repeat</keyword>
<feature type="repeat" description="TPR" evidence="6">
    <location>
        <begin position="108"/>
        <end position="141"/>
    </location>
</feature>
<organism evidence="9 10">
    <name type="scientific">Chryseobacterium ureilyticum</name>
    <dbReference type="NCBI Taxonomy" id="373668"/>
    <lineage>
        <taxon>Bacteria</taxon>
        <taxon>Pseudomonadati</taxon>
        <taxon>Bacteroidota</taxon>
        <taxon>Flavobacteriia</taxon>
        <taxon>Flavobacteriales</taxon>
        <taxon>Weeksellaceae</taxon>
        <taxon>Chryseobacterium group</taxon>
        <taxon>Chryseobacterium</taxon>
    </lineage>
</organism>
<dbReference type="AlphaFoldDB" id="A0A1N7MWT4"/>
<dbReference type="SUPFAM" id="SSF55874">
    <property type="entry name" value="ATPase domain of HSP90 chaperone/DNA topoisomerase II/histidine kinase"/>
    <property type="match status" value="1"/>
</dbReference>
<dbReference type="EMBL" id="FTOL01000003">
    <property type="protein sequence ID" value="SIS90585.1"/>
    <property type="molecule type" value="Genomic_DNA"/>
</dbReference>
<gene>
    <name evidence="9" type="ORF">SAMN05421786_1031</name>
</gene>
<dbReference type="PANTHER" id="PTHR24421">
    <property type="entry name" value="NITRATE/NITRITE SENSOR PROTEIN NARX-RELATED"/>
    <property type="match status" value="1"/>
</dbReference>
<evidence type="ECO:0000313" key="9">
    <source>
        <dbReference type="EMBL" id="SIS90585.1"/>
    </source>
</evidence>
<keyword evidence="5" id="KW-0902">Two-component regulatory system</keyword>
<name>A0A1N7MWT4_9FLAO</name>
<dbReference type="InterPro" id="IPR050482">
    <property type="entry name" value="Sensor_HK_TwoCompSys"/>
</dbReference>
<evidence type="ECO:0000256" key="5">
    <source>
        <dbReference type="ARBA" id="ARBA00023012"/>
    </source>
</evidence>
<feature type="domain" description="Histidine kinase/HSP90-like ATPase" evidence="8">
    <location>
        <begin position="463"/>
        <end position="550"/>
    </location>
</feature>
<dbReference type="PROSITE" id="PS50005">
    <property type="entry name" value="TPR"/>
    <property type="match status" value="1"/>
</dbReference>
<dbReference type="InterPro" id="IPR003594">
    <property type="entry name" value="HATPase_dom"/>
</dbReference>
<dbReference type="PANTHER" id="PTHR24421:SF10">
    <property type="entry name" value="NITRATE_NITRITE SENSOR PROTEIN NARQ"/>
    <property type="match status" value="1"/>
</dbReference>
<protein>
    <recommendedName>
        <fullName evidence="2">histidine kinase</fullName>
        <ecNumber evidence="2">2.7.13.3</ecNumber>
    </recommendedName>
</protein>
<comment type="catalytic activity">
    <reaction evidence="1">
        <text>ATP + protein L-histidine = ADP + protein N-phospho-L-histidine.</text>
        <dbReference type="EC" id="2.7.13.3"/>
    </reaction>
</comment>
<dbReference type="OrthoDB" id="943406at2"/>
<evidence type="ECO:0000256" key="1">
    <source>
        <dbReference type="ARBA" id="ARBA00000085"/>
    </source>
</evidence>
<dbReference type="EC" id="2.7.13.3" evidence="2"/>
<dbReference type="Pfam" id="PF13181">
    <property type="entry name" value="TPR_8"/>
    <property type="match status" value="1"/>
</dbReference>
<dbReference type="SMART" id="SM00028">
    <property type="entry name" value="TPR"/>
    <property type="match status" value="3"/>
</dbReference>
<dbReference type="InterPro" id="IPR036890">
    <property type="entry name" value="HATPase_C_sf"/>
</dbReference>
<keyword evidence="7" id="KW-1133">Transmembrane helix</keyword>
<evidence type="ECO:0000256" key="7">
    <source>
        <dbReference type="SAM" id="Phobius"/>
    </source>
</evidence>
<dbReference type="Proteomes" id="UP000186744">
    <property type="component" value="Unassembled WGS sequence"/>
</dbReference>
<keyword evidence="7" id="KW-0472">Membrane</keyword>
<dbReference type="GO" id="GO:0004673">
    <property type="term" value="F:protein histidine kinase activity"/>
    <property type="evidence" value="ECO:0007669"/>
    <property type="project" value="UniProtKB-EC"/>
</dbReference>
<evidence type="ECO:0000256" key="3">
    <source>
        <dbReference type="ARBA" id="ARBA00022679"/>
    </source>
</evidence>